<dbReference type="InterPro" id="IPR013083">
    <property type="entry name" value="Znf_RING/FYVE/PHD"/>
</dbReference>
<feature type="compositionally biased region" description="Low complexity" evidence="2">
    <location>
        <begin position="356"/>
        <end position="383"/>
    </location>
</feature>
<keyword evidence="1" id="KW-0479">Metal-binding</keyword>
<dbReference type="InterPro" id="IPR001841">
    <property type="entry name" value="Znf_RING"/>
</dbReference>
<feature type="compositionally biased region" description="Polar residues" evidence="2">
    <location>
        <begin position="71"/>
        <end position="82"/>
    </location>
</feature>
<gene>
    <name evidence="4" type="ORF">CC77DRAFT_1007170</name>
</gene>
<evidence type="ECO:0000256" key="2">
    <source>
        <dbReference type="SAM" id="MobiDB-lite"/>
    </source>
</evidence>
<name>A0A177DT23_ALTAL</name>
<feature type="compositionally biased region" description="Gly residues" evidence="2">
    <location>
        <begin position="311"/>
        <end position="327"/>
    </location>
</feature>
<dbReference type="Gene3D" id="3.30.40.10">
    <property type="entry name" value="Zinc/RING finger domain, C3HC4 (zinc finger)"/>
    <property type="match status" value="1"/>
</dbReference>
<dbReference type="AlphaFoldDB" id="A0A177DT23"/>
<dbReference type="STRING" id="5599.A0A177DT23"/>
<feature type="compositionally biased region" description="Gly residues" evidence="2">
    <location>
        <begin position="409"/>
        <end position="420"/>
    </location>
</feature>
<feature type="region of interest" description="Disordered" evidence="2">
    <location>
        <begin position="295"/>
        <end position="453"/>
    </location>
</feature>
<evidence type="ECO:0000259" key="3">
    <source>
        <dbReference type="PROSITE" id="PS50089"/>
    </source>
</evidence>
<accession>A0A177DT23</accession>
<dbReference type="GeneID" id="29109057"/>
<dbReference type="EMBL" id="KV441474">
    <property type="protein sequence ID" value="OAG22667.1"/>
    <property type="molecule type" value="Genomic_DNA"/>
</dbReference>
<feature type="compositionally biased region" description="Pro residues" evidence="2">
    <location>
        <begin position="117"/>
        <end position="128"/>
    </location>
</feature>
<dbReference type="PROSITE" id="PS50089">
    <property type="entry name" value="ZF_RING_2"/>
    <property type="match status" value="1"/>
</dbReference>
<dbReference type="Pfam" id="PF13639">
    <property type="entry name" value="zf-RING_2"/>
    <property type="match status" value="1"/>
</dbReference>
<feature type="region of interest" description="Disordered" evidence="2">
    <location>
        <begin position="70"/>
        <end position="178"/>
    </location>
</feature>
<keyword evidence="5" id="KW-1185">Reference proteome</keyword>
<proteinExistence type="predicted"/>
<organism evidence="4 5">
    <name type="scientific">Alternaria alternata</name>
    <name type="common">Alternaria rot fungus</name>
    <name type="synonym">Torula alternata</name>
    <dbReference type="NCBI Taxonomy" id="5599"/>
    <lineage>
        <taxon>Eukaryota</taxon>
        <taxon>Fungi</taxon>
        <taxon>Dikarya</taxon>
        <taxon>Ascomycota</taxon>
        <taxon>Pezizomycotina</taxon>
        <taxon>Dothideomycetes</taxon>
        <taxon>Pleosporomycetidae</taxon>
        <taxon>Pleosporales</taxon>
        <taxon>Pleosporineae</taxon>
        <taxon>Pleosporaceae</taxon>
        <taxon>Alternaria</taxon>
        <taxon>Alternaria sect. Alternaria</taxon>
        <taxon>Alternaria alternata complex</taxon>
    </lineage>
</organism>
<feature type="compositionally biased region" description="Pro residues" evidence="2">
    <location>
        <begin position="339"/>
        <end position="352"/>
    </location>
</feature>
<keyword evidence="1" id="KW-0862">Zinc</keyword>
<evidence type="ECO:0000256" key="1">
    <source>
        <dbReference type="PROSITE-ProRule" id="PRU00175"/>
    </source>
</evidence>
<dbReference type="GO" id="GO:0008270">
    <property type="term" value="F:zinc ion binding"/>
    <property type="evidence" value="ECO:0007669"/>
    <property type="project" value="UniProtKB-KW"/>
</dbReference>
<evidence type="ECO:0000313" key="5">
    <source>
        <dbReference type="Proteomes" id="UP000077248"/>
    </source>
</evidence>
<dbReference type="VEuPathDB" id="FungiDB:CC77DRAFT_1007170"/>
<sequence>MGPFQGGIWDENPFGGRHRNGGGYRPSQIQRGGYAEQDPYEGYDVPPMMGSMGGQGLMMHHAMGSPMMDGNSHSYSSYQDSDGNTHEEGYGPNGPYRNTMRRDQGPPGMGMDGGMPPRGPPQGRPPPGSLLGGRPTGRPGAFRSSFWTGPNPFRVNGANSGVNGRADGGQGPRPDGAFRNEVEPAAMRQDRGLSQEAAEDMAWFLQERTQPIGDGRIAPPNAECPICLEPPSASHLCIQIKGIEGCNHMIGRDCLKEMLLNRPDDQKRCPICRAEFLGEDGIWQDSEQFQQLANGQNAGGRAPPSRPPPSHGGGIPHGHGGYGGGSPAGPRSPLRDSPVGPPPGYGGPPQMPPSRGHGPSAGPSSYGGPPRAAPLATPHAAPAGLRNAMRGGARVHGVRDVGIGTDGEQVGGRPTGGMQGGPPMMDDRGPSAPQSNFDGPGQRIGYMYPDQRW</sequence>
<dbReference type="RefSeq" id="XP_018388088.1">
    <property type="nucleotide sequence ID" value="XM_018523463.1"/>
</dbReference>
<dbReference type="OMA" id="HMIGRDC"/>
<feature type="domain" description="RING-type" evidence="3">
    <location>
        <begin position="224"/>
        <end position="273"/>
    </location>
</feature>
<keyword evidence="1" id="KW-0863">Zinc-finger</keyword>
<dbReference type="Proteomes" id="UP000077248">
    <property type="component" value="Unassembled WGS sequence"/>
</dbReference>
<reference evidence="4 5" key="1">
    <citation type="submission" date="2016-05" db="EMBL/GenBank/DDBJ databases">
        <title>Comparative analysis of secretome profiles of manganese(II)-oxidizing ascomycete fungi.</title>
        <authorList>
            <consortium name="DOE Joint Genome Institute"/>
            <person name="Zeiner C.A."/>
            <person name="Purvine S.O."/>
            <person name="Zink E.M."/>
            <person name="Wu S."/>
            <person name="Pasa-Tolic L."/>
            <person name="Chaput D.L."/>
            <person name="Haridas S."/>
            <person name="Grigoriev I.V."/>
            <person name="Santelli C.M."/>
            <person name="Hansel C.M."/>
        </authorList>
    </citation>
    <scope>NUCLEOTIDE SEQUENCE [LARGE SCALE GENOMIC DNA]</scope>
    <source>
        <strain evidence="4 5">SRC1lrK2f</strain>
    </source>
</reference>
<dbReference type="SUPFAM" id="SSF57850">
    <property type="entry name" value="RING/U-box"/>
    <property type="match status" value="1"/>
</dbReference>
<dbReference type="KEGG" id="aalt:CC77DRAFT_1007170"/>
<feature type="region of interest" description="Disordered" evidence="2">
    <location>
        <begin position="1"/>
        <end position="42"/>
    </location>
</feature>
<evidence type="ECO:0000313" key="4">
    <source>
        <dbReference type="EMBL" id="OAG22667.1"/>
    </source>
</evidence>
<protein>
    <recommendedName>
        <fullName evidence="3">RING-type domain-containing protein</fullName>
    </recommendedName>
</protein>